<dbReference type="NCBIfam" id="TIGR00229">
    <property type="entry name" value="sensory_box"/>
    <property type="match status" value="1"/>
</dbReference>
<evidence type="ECO:0000259" key="1">
    <source>
        <dbReference type="PROSITE" id="PS50112"/>
    </source>
</evidence>
<dbReference type="InterPro" id="IPR000014">
    <property type="entry name" value="PAS"/>
</dbReference>
<dbReference type="GO" id="GO:0006355">
    <property type="term" value="P:regulation of DNA-templated transcription"/>
    <property type="evidence" value="ECO:0007669"/>
    <property type="project" value="InterPro"/>
</dbReference>
<evidence type="ECO:0000313" key="2">
    <source>
        <dbReference type="EMBL" id="KYF88153.1"/>
    </source>
</evidence>
<proteinExistence type="predicted"/>
<sequence length="140" mass="15488">MHAASRFEDWQDFLDNASLGVHLVDAGGKILWANKLELELLGYAPHEYIGRQFAEFYVDREAIDHILAALAGAGQLLSYPARLRAKDGSVKHVLINSNVFRRDGRFVHTRCFTTCISEAAYAQLTGELARGPRSAGEPST</sequence>
<name>A0A150S6P3_SORCE</name>
<evidence type="ECO:0000313" key="3">
    <source>
        <dbReference type="Proteomes" id="UP000075515"/>
    </source>
</evidence>
<gene>
    <name evidence="2" type="ORF">BE18_42320</name>
</gene>
<dbReference type="Proteomes" id="UP000075515">
    <property type="component" value="Unassembled WGS sequence"/>
</dbReference>
<dbReference type="AlphaFoldDB" id="A0A150S6P3"/>
<dbReference type="PROSITE" id="PS50112">
    <property type="entry name" value="PAS"/>
    <property type="match status" value="1"/>
</dbReference>
<dbReference type="SUPFAM" id="SSF55785">
    <property type="entry name" value="PYP-like sensor domain (PAS domain)"/>
    <property type="match status" value="1"/>
</dbReference>
<dbReference type="EMBL" id="JEMC01002389">
    <property type="protein sequence ID" value="KYF88153.1"/>
    <property type="molecule type" value="Genomic_DNA"/>
</dbReference>
<organism evidence="2 3">
    <name type="scientific">Sorangium cellulosum</name>
    <name type="common">Polyangium cellulosum</name>
    <dbReference type="NCBI Taxonomy" id="56"/>
    <lineage>
        <taxon>Bacteria</taxon>
        <taxon>Pseudomonadati</taxon>
        <taxon>Myxococcota</taxon>
        <taxon>Polyangia</taxon>
        <taxon>Polyangiales</taxon>
        <taxon>Polyangiaceae</taxon>
        <taxon>Sorangium</taxon>
    </lineage>
</organism>
<feature type="domain" description="PAS" evidence="1">
    <location>
        <begin position="6"/>
        <end position="57"/>
    </location>
</feature>
<dbReference type="InterPro" id="IPR035965">
    <property type="entry name" value="PAS-like_dom_sf"/>
</dbReference>
<dbReference type="InterPro" id="IPR013767">
    <property type="entry name" value="PAS_fold"/>
</dbReference>
<dbReference type="SMART" id="SM00091">
    <property type="entry name" value="PAS"/>
    <property type="match status" value="1"/>
</dbReference>
<dbReference type="Pfam" id="PF00989">
    <property type="entry name" value="PAS"/>
    <property type="match status" value="1"/>
</dbReference>
<comment type="caution">
    <text evidence="2">The sequence shown here is derived from an EMBL/GenBank/DDBJ whole genome shotgun (WGS) entry which is preliminary data.</text>
</comment>
<dbReference type="Gene3D" id="3.30.450.20">
    <property type="entry name" value="PAS domain"/>
    <property type="match status" value="1"/>
</dbReference>
<accession>A0A150S6P3</accession>
<protein>
    <submittedName>
        <fullName evidence="2">PAS domain S-box protein</fullName>
    </submittedName>
</protein>
<dbReference type="CDD" id="cd00130">
    <property type="entry name" value="PAS"/>
    <property type="match status" value="1"/>
</dbReference>
<reference evidence="2 3" key="1">
    <citation type="submission" date="2014-02" db="EMBL/GenBank/DDBJ databases">
        <title>The small core and large imbalanced accessory genome model reveals a collaborative survival strategy of Sorangium cellulosum strains in nature.</title>
        <authorList>
            <person name="Han K."/>
            <person name="Peng R."/>
            <person name="Blom J."/>
            <person name="Li Y.-Z."/>
        </authorList>
    </citation>
    <scope>NUCLEOTIDE SEQUENCE [LARGE SCALE GENOMIC DNA]</scope>
    <source>
        <strain evidence="2 3">So0149</strain>
    </source>
</reference>